<comment type="caution">
    <text evidence="2">The sequence shown here is derived from an EMBL/GenBank/DDBJ whole genome shotgun (WGS) entry which is preliminary data.</text>
</comment>
<dbReference type="Pfam" id="PF13561">
    <property type="entry name" value="adh_short_C2"/>
    <property type="match status" value="1"/>
</dbReference>
<dbReference type="SUPFAM" id="SSF51735">
    <property type="entry name" value="NAD(P)-binding Rossmann-fold domains"/>
    <property type="match status" value="1"/>
</dbReference>
<evidence type="ECO:0000313" key="2">
    <source>
        <dbReference type="EMBL" id="MBB2171670.1"/>
    </source>
</evidence>
<dbReference type="EMBL" id="JABEQE010000004">
    <property type="protein sequence ID" value="MBB2171670.1"/>
    <property type="molecule type" value="Genomic_DNA"/>
</dbReference>
<accession>A0A7W4IZ34</accession>
<dbReference type="Proteomes" id="UP000577891">
    <property type="component" value="Unassembled WGS sequence"/>
</dbReference>
<protein>
    <submittedName>
        <fullName evidence="2">SDR family oxidoreductase</fullName>
    </submittedName>
</protein>
<reference evidence="2 3" key="1">
    <citation type="submission" date="2020-04" db="EMBL/GenBank/DDBJ databases">
        <title>Description of novel Gluconacetobacter.</title>
        <authorList>
            <person name="Sombolestani A."/>
        </authorList>
    </citation>
    <scope>NUCLEOTIDE SEQUENCE [LARGE SCALE GENOMIC DNA]</scope>
    <source>
        <strain evidence="2 3">LMG 27724</strain>
    </source>
</reference>
<dbReference type="AlphaFoldDB" id="A0A7W4IZ34"/>
<name>A0A7W4IZ34_9PROT</name>
<dbReference type="Gene3D" id="3.40.50.720">
    <property type="entry name" value="NAD(P)-binding Rossmann-like Domain"/>
    <property type="match status" value="1"/>
</dbReference>
<gene>
    <name evidence="2" type="ORF">HLH35_05960</name>
</gene>
<organism evidence="2 3">
    <name type="scientific">Gluconacetobacter asukensis</name>
    <dbReference type="NCBI Taxonomy" id="1017181"/>
    <lineage>
        <taxon>Bacteria</taxon>
        <taxon>Pseudomonadati</taxon>
        <taxon>Pseudomonadota</taxon>
        <taxon>Alphaproteobacteria</taxon>
        <taxon>Acetobacterales</taxon>
        <taxon>Acetobacteraceae</taxon>
        <taxon>Gluconacetobacter</taxon>
    </lineage>
</organism>
<proteinExistence type="predicted"/>
<dbReference type="InterPro" id="IPR002347">
    <property type="entry name" value="SDR_fam"/>
</dbReference>
<sequence>MTSLTQSAAIACRPRDQGQRHRARTAPDAHAAGLDAAFAVAEGKGKGDKIRSVAASTPQKRFGEASDLLGAMLFLASDESAFVTGQTIDVDGGHRLMS</sequence>
<evidence type="ECO:0000256" key="1">
    <source>
        <dbReference type="SAM" id="MobiDB-lite"/>
    </source>
</evidence>
<dbReference type="InterPro" id="IPR036291">
    <property type="entry name" value="NAD(P)-bd_dom_sf"/>
</dbReference>
<evidence type="ECO:0000313" key="3">
    <source>
        <dbReference type="Proteomes" id="UP000577891"/>
    </source>
</evidence>
<feature type="region of interest" description="Disordered" evidence="1">
    <location>
        <begin position="1"/>
        <end position="30"/>
    </location>
</feature>
<keyword evidence="3" id="KW-1185">Reference proteome</keyword>